<dbReference type="Proteomes" id="UP001264519">
    <property type="component" value="Unassembled WGS sequence"/>
</dbReference>
<protein>
    <submittedName>
        <fullName evidence="2">DUF2905 domain-containing protein</fullName>
    </submittedName>
</protein>
<proteinExistence type="predicted"/>
<evidence type="ECO:0000313" key="3">
    <source>
        <dbReference type="Proteomes" id="UP001264519"/>
    </source>
</evidence>
<dbReference type="RefSeq" id="WP_309653488.1">
    <property type="nucleotide sequence ID" value="NZ_JARWAK010000013.1"/>
</dbReference>
<evidence type="ECO:0000256" key="1">
    <source>
        <dbReference type="SAM" id="Phobius"/>
    </source>
</evidence>
<dbReference type="Pfam" id="PF11146">
    <property type="entry name" value="DUF2905"/>
    <property type="match status" value="1"/>
</dbReference>
<dbReference type="EMBL" id="JARWAK010000013">
    <property type="protein sequence ID" value="MDR5867907.1"/>
    <property type="molecule type" value="Genomic_DNA"/>
</dbReference>
<keyword evidence="3" id="KW-1185">Reference proteome</keyword>
<comment type="caution">
    <text evidence="2">The sequence shown here is derived from an EMBL/GenBank/DDBJ whole genome shotgun (WGS) entry which is preliminary data.</text>
</comment>
<keyword evidence="1" id="KW-0812">Transmembrane</keyword>
<dbReference type="PANTHER" id="PTHR36443:SF1">
    <property type="entry name" value="BSR5223 PROTEIN"/>
    <property type="match status" value="1"/>
</dbReference>
<keyword evidence="1" id="KW-0472">Membrane</keyword>
<accession>A0ABU1G4N6</accession>
<dbReference type="InterPro" id="IPR021320">
    <property type="entry name" value="DUF2905"/>
</dbReference>
<reference evidence="2 3" key="1">
    <citation type="submission" date="2023-04" db="EMBL/GenBank/DDBJ databases">
        <title>A long-awaited taxogenomic arrangement of the family Halomonadaceae.</title>
        <authorList>
            <person name="De La Haba R."/>
            <person name="Chuvochina M."/>
            <person name="Wittouck S."/>
            <person name="Arahal D.R."/>
            <person name="Sanchez-Porro C."/>
            <person name="Hugenholtz P."/>
            <person name="Ventosa A."/>
        </authorList>
    </citation>
    <scope>NUCLEOTIDE SEQUENCE [LARGE SCALE GENOMIC DNA]</scope>
    <source>
        <strain evidence="2 3">DSM 23530</strain>
    </source>
</reference>
<gene>
    <name evidence="2" type="ORF">QC818_14035</name>
</gene>
<name>A0ABU1G4N6_9GAMM</name>
<evidence type="ECO:0000313" key="2">
    <source>
        <dbReference type="EMBL" id="MDR5867907.1"/>
    </source>
</evidence>
<keyword evidence="1" id="KW-1133">Transmembrane helix</keyword>
<sequence>MNRTLILIGLLLVAAGALWPWLGKLPLGHLPGDILIRRGHTTFYFPLTSMLLISAVLTLLLWILRR</sequence>
<feature type="transmembrane region" description="Helical" evidence="1">
    <location>
        <begin position="44"/>
        <end position="64"/>
    </location>
</feature>
<organism evidence="2 3">
    <name type="scientific">Halomonas koreensis</name>
    <dbReference type="NCBI Taxonomy" id="245385"/>
    <lineage>
        <taxon>Bacteria</taxon>
        <taxon>Pseudomonadati</taxon>
        <taxon>Pseudomonadota</taxon>
        <taxon>Gammaproteobacteria</taxon>
        <taxon>Oceanospirillales</taxon>
        <taxon>Halomonadaceae</taxon>
        <taxon>Halomonas</taxon>
    </lineage>
</organism>
<dbReference type="PANTHER" id="PTHR36443">
    <property type="entry name" value="BSR5223 PROTEIN"/>
    <property type="match status" value="1"/>
</dbReference>